<evidence type="ECO:0000256" key="3">
    <source>
        <dbReference type="ARBA" id="ARBA00023125"/>
    </source>
</evidence>
<evidence type="ECO:0000256" key="4">
    <source>
        <dbReference type="ARBA" id="ARBA00023163"/>
    </source>
</evidence>
<sequence length="234" mass="25645">MKIETAAGTSSIDQTDRNHTYRDRTDMEGFQGGGQSSQQQQQSFGNLLPSPLAPPLVSNNPALEWVDLLLSGRCGTGTQQELLQSLQTGQGFSTGEPSGCSNEVLSEIFPMNSTGSAGVGVDVNDVRGSKGGGKMKKAAKPRFAFQTRSADDILDDGYRWRKYGQKAVKNSMSPRSYYRCTHPTCEVKKQVQRLAGDTSIVVTTYEGVHNHPYEKLMESLAPLLKQLQFLTRSF</sequence>
<evidence type="ECO:0000259" key="7">
    <source>
        <dbReference type="PROSITE" id="PS50811"/>
    </source>
</evidence>
<dbReference type="InterPro" id="IPR044810">
    <property type="entry name" value="WRKY_plant"/>
</dbReference>
<dbReference type="OrthoDB" id="1921377at2759"/>
<feature type="region of interest" description="Disordered" evidence="6">
    <location>
        <begin position="1"/>
        <end position="55"/>
    </location>
</feature>
<dbReference type="PROSITE" id="PS50811">
    <property type="entry name" value="WRKY"/>
    <property type="match status" value="1"/>
</dbReference>
<dbReference type="InterPro" id="IPR003657">
    <property type="entry name" value="WRKY_dom"/>
</dbReference>
<keyword evidence="4" id="KW-0804">Transcription</keyword>
<evidence type="ECO:0000313" key="9">
    <source>
        <dbReference type="Proteomes" id="UP000036987"/>
    </source>
</evidence>
<dbReference type="FunFam" id="2.20.25.80:FF:000003">
    <property type="entry name" value="WRKY transcription factor 57"/>
    <property type="match status" value="1"/>
</dbReference>
<evidence type="ECO:0000256" key="1">
    <source>
        <dbReference type="ARBA" id="ARBA00004123"/>
    </source>
</evidence>
<dbReference type="InterPro" id="IPR036576">
    <property type="entry name" value="WRKY_dom_sf"/>
</dbReference>
<accession>A0A0K9NQS0</accession>
<evidence type="ECO:0000256" key="2">
    <source>
        <dbReference type="ARBA" id="ARBA00023015"/>
    </source>
</evidence>
<keyword evidence="2" id="KW-0805">Transcription regulation</keyword>
<feature type="compositionally biased region" description="Low complexity" evidence="6">
    <location>
        <begin position="36"/>
        <end position="55"/>
    </location>
</feature>
<dbReference type="PANTHER" id="PTHR31221">
    <property type="entry name" value="WRKY TRANSCRIPTION FACTOR PROTEIN 1-RELATED"/>
    <property type="match status" value="1"/>
</dbReference>
<proteinExistence type="predicted"/>
<keyword evidence="9" id="KW-1185">Reference proteome</keyword>
<keyword evidence="3" id="KW-0238">DNA-binding</keyword>
<dbReference type="GO" id="GO:0005634">
    <property type="term" value="C:nucleus"/>
    <property type="evidence" value="ECO:0000318"/>
    <property type="project" value="GO_Central"/>
</dbReference>
<reference evidence="9" key="1">
    <citation type="journal article" date="2016" name="Nature">
        <title>The genome of the seagrass Zostera marina reveals angiosperm adaptation to the sea.</title>
        <authorList>
            <person name="Olsen J.L."/>
            <person name="Rouze P."/>
            <person name="Verhelst B."/>
            <person name="Lin Y.-C."/>
            <person name="Bayer T."/>
            <person name="Collen J."/>
            <person name="Dattolo E."/>
            <person name="De Paoli E."/>
            <person name="Dittami S."/>
            <person name="Maumus F."/>
            <person name="Michel G."/>
            <person name="Kersting A."/>
            <person name="Lauritano C."/>
            <person name="Lohaus R."/>
            <person name="Toepel M."/>
            <person name="Tonon T."/>
            <person name="Vanneste K."/>
            <person name="Amirebrahimi M."/>
            <person name="Brakel J."/>
            <person name="Bostroem C."/>
            <person name="Chovatia M."/>
            <person name="Grimwood J."/>
            <person name="Jenkins J.W."/>
            <person name="Jueterbock A."/>
            <person name="Mraz A."/>
            <person name="Stam W.T."/>
            <person name="Tice H."/>
            <person name="Bornberg-Bauer E."/>
            <person name="Green P.J."/>
            <person name="Pearson G.A."/>
            <person name="Procaccini G."/>
            <person name="Duarte C.M."/>
            <person name="Schmutz J."/>
            <person name="Reusch T.B.H."/>
            <person name="Van de Peer Y."/>
        </authorList>
    </citation>
    <scope>NUCLEOTIDE SEQUENCE [LARGE SCALE GENOMIC DNA]</scope>
    <source>
        <strain evidence="9">cv. Finnish</strain>
    </source>
</reference>
<evidence type="ECO:0000256" key="6">
    <source>
        <dbReference type="SAM" id="MobiDB-lite"/>
    </source>
</evidence>
<comment type="caution">
    <text evidence="8">The sequence shown here is derived from an EMBL/GenBank/DDBJ whole genome shotgun (WGS) entry which is preliminary data.</text>
</comment>
<dbReference type="EMBL" id="LFYR01001841">
    <property type="protein sequence ID" value="KMZ58968.1"/>
    <property type="molecule type" value="Genomic_DNA"/>
</dbReference>
<feature type="compositionally biased region" description="Basic and acidic residues" evidence="6">
    <location>
        <begin position="14"/>
        <end position="27"/>
    </location>
</feature>
<dbReference type="AlphaFoldDB" id="A0A0K9NQS0"/>
<comment type="subcellular location">
    <subcellularLocation>
        <location evidence="1">Nucleus</location>
    </subcellularLocation>
</comment>
<dbReference type="Gene3D" id="2.20.25.80">
    <property type="entry name" value="WRKY domain"/>
    <property type="match status" value="1"/>
</dbReference>
<evidence type="ECO:0000256" key="5">
    <source>
        <dbReference type="ARBA" id="ARBA00023242"/>
    </source>
</evidence>
<feature type="domain" description="WRKY" evidence="7">
    <location>
        <begin position="149"/>
        <end position="214"/>
    </location>
</feature>
<dbReference type="GO" id="GO:0000976">
    <property type="term" value="F:transcription cis-regulatory region binding"/>
    <property type="evidence" value="ECO:0000318"/>
    <property type="project" value="GO_Central"/>
</dbReference>
<dbReference type="SMART" id="SM00774">
    <property type="entry name" value="WRKY"/>
    <property type="match status" value="1"/>
</dbReference>
<dbReference type="STRING" id="29655.A0A0K9NQS0"/>
<gene>
    <name evidence="8" type="ORF">ZOSMA_71G00420</name>
</gene>
<protein>
    <recommendedName>
        <fullName evidence="7">WRKY domain-containing protein</fullName>
    </recommendedName>
</protein>
<dbReference type="GO" id="GO:0003700">
    <property type="term" value="F:DNA-binding transcription factor activity"/>
    <property type="evidence" value="ECO:0000318"/>
    <property type="project" value="GO_Central"/>
</dbReference>
<dbReference type="SUPFAM" id="SSF118290">
    <property type="entry name" value="WRKY DNA-binding domain"/>
    <property type="match status" value="1"/>
</dbReference>
<dbReference type="GO" id="GO:0006355">
    <property type="term" value="P:regulation of DNA-templated transcription"/>
    <property type="evidence" value="ECO:0000318"/>
    <property type="project" value="GO_Central"/>
</dbReference>
<keyword evidence="5" id="KW-0539">Nucleus</keyword>
<organism evidence="8 9">
    <name type="scientific">Zostera marina</name>
    <name type="common">Eelgrass</name>
    <dbReference type="NCBI Taxonomy" id="29655"/>
    <lineage>
        <taxon>Eukaryota</taxon>
        <taxon>Viridiplantae</taxon>
        <taxon>Streptophyta</taxon>
        <taxon>Embryophyta</taxon>
        <taxon>Tracheophyta</taxon>
        <taxon>Spermatophyta</taxon>
        <taxon>Magnoliopsida</taxon>
        <taxon>Liliopsida</taxon>
        <taxon>Zosteraceae</taxon>
        <taxon>Zostera</taxon>
    </lineage>
</organism>
<evidence type="ECO:0000313" key="8">
    <source>
        <dbReference type="EMBL" id="KMZ58968.1"/>
    </source>
</evidence>
<dbReference type="Pfam" id="PF03106">
    <property type="entry name" value="WRKY"/>
    <property type="match status" value="1"/>
</dbReference>
<dbReference type="PANTHER" id="PTHR31221:SF111">
    <property type="entry name" value="WRKY TRANSCRIPTION FACTOR 43-RELATED"/>
    <property type="match status" value="1"/>
</dbReference>
<dbReference type="Proteomes" id="UP000036987">
    <property type="component" value="Unassembled WGS sequence"/>
</dbReference>
<name>A0A0K9NQS0_ZOSMR</name>